<feature type="domain" description="PAC" evidence="22">
    <location>
        <begin position="391"/>
        <end position="443"/>
    </location>
</feature>
<dbReference type="GO" id="GO:0006355">
    <property type="term" value="P:regulation of DNA-templated transcription"/>
    <property type="evidence" value="ECO:0007669"/>
    <property type="project" value="InterPro"/>
</dbReference>
<dbReference type="InterPro" id="IPR001610">
    <property type="entry name" value="PAC"/>
</dbReference>
<dbReference type="CDD" id="cd00082">
    <property type="entry name" value="HisKA"/>
    <property type="match status" value="1"/>
</dbReference>
<proteinExistence type="predicted"/>
<dbReference type="FunFam" id="3.30.565.10:FF:000010">
    <property type="entry name" value="Sensor histidine kinase RcsC"/>
    <property type="match status" value="1"/>
</dbReference>
<protein>
    <recommendedName>
        <fullName evidence="15">Sensory/regulatory protein RpfC</fullName>
        <ecNumber evidence="3">2.7.13.3</ecNumber>
    </recommendedName>
</protein>
<evidence type="ECO:0000256" key="15">
    <source>
        <dbReference type="ARBA" id="ARBA00068150"/>
    </source>
</evidence>
<dbReference type="SUPFAM" id="SSF55874">
    <property type="entry name" value="ATPase domain of HSP90 chaperone/DNA topoisomerase II/histidine kinase"/>
    <property type="match status" value="1"/>
</dbReference>
<dbReference type="Gene3D" id="3.30.565.10">
    <property type="entry name" value="Histidine kinase-like ATPase, C-terminal domain"/>
    <property type="match status" value="1"/>
</dbReference>
<organism evidence="24 25">
    <name type="scientific">Gimesia fumaroli</name>
    <dbReference type="NCBI Taxonomy" id="2527976"/>
    <lineage>
        <taxon>Bacteria</taxon>
        <taxon>Pseudomonadati</taxon>
        <taxon>Planctomycetota</taxon>
        <taxon>Planctomycetia</taxon>
        <taxon>Planctomycetales</taxon>
        <taxon>Planctomycetaceae</taxon>
        <taxon>Gimesia</taxon>
    </lineage>
</organism>
<dbReference type="SUPFAM" id="SSF47384">
    <property type="entry name" value="Homodimeric domain of signal transducing histidine kinase"/>
    <property type="match status" value="1"/>
</dbReference>
<dbReference type="SMART" id="SM00091">
    <property type="entry name" value="PAS"/>
    <property type="match status" value="2"/>
</dbReference>
<feature type="domain" description="Response regulatory" evidence="20">
    <location>
        <begin position="712"/>
        <end position="833"/>
    </location>
</feature>
<evidence type="ECO:0000256" key="1">
    <source>
        <dbReference type="ARBA" id="ARBA00000085"/>
    </source>
</evidence>
<keyword evidence="11" id="KW-1133">Transmembrane helix</keyword>
<feature type="modified residue" description="4-aspartylphosphate" evidence="17">
    <location>
        <position position="903"/>
    </location>
</feature>
<dbReference type="Gene3D" id="1.20.120.160">
    <property type="entry name" value="HPT domain"/>
    <property type="match status" value="1"/>
</dbReference>
<dbReference type="SUPFAM" id="SSF47226">
    <property type="entry name" value="Histidine-containing phosphotransfer domain, HPT domain"/>
    <property type="match status" value="1"/>
</dbReference>
<dbReference type="InterPro" id="IPR013767">
    <property type="entry name" value="PAS_fold"/>
</dbReference>
<comment type="subcellular location">
    <subcellularLocation>
        <location evidence="2">Cell membrane</location>
        <topology evidence="2">Multi-pass membrane protein</topology>
    </subcellularLocation>
</comment>
<dbReference type="Proteomes" id="UP000318313">
    <property type="component" value="Chromosome"/>
</dbReference>
<evidence type="ECO:0000259" key="22">
    <source>
        <dbReference type="PROSITE" id="PS50113"/>
    </source>
</evidence>
<dbReference type="InterPro" id="IPR003594">
    <property type="entry name" value="HATPase_dom"/>
</dbReference>
<feature type="modified residue" description="Phosphohistidine" evidence="16">
    <location>
        <position position="1068"/>
    </location>
</feature>
<dbReference type="CDD" id="cd00130">
    <property type="entry name" value="PAS"/>
    <property type="match status" value="2"/>
</dbReference>
<feature type="region of interest" description="Disordered" evidence="18">
    <location>
        <begin position="975"/>
        <end position="1016"/>
    </location>
</feature>
<feature type="domain" description="PAC" evidence="22">
    <location>
        <begin position="95"/>
        <end position="145"/>
    </location>
</feature>
<keyword evidence="5 17" id="KW-0597">Phosphoprotein</keyword>
<evidence type="ECO:0000256" key="3">
    <source>
        <dbReference type="ARBA" id="ARBA00012438"/>
    </source>
</evidence>
<evidence type="ECO:0000256" key="18">
    <source>
        <dbReference type="SAM" id="MobiDB-lite"/>
    </source>
</evidence>
<dbReference type="CDD" id="cd00088">
    <property type="entry name" value="HPT"/>
    <property type="match status" value="1"/>
</dbReference>
<evidence type="ECO:0000313" key="25">
    <source>
        <dbReference type="Proteomes" id="UP000318313"/>
    </source>
</evidence>
<dbReference type="InterPro" id="IPR036890">
    <property type="entry name" value="HATPase_C_sf"/>
</dbReference>
<evidence type="ECO:0000256" key="7">
    <source>
        <dbReference type="ARBA" id="ARBA00022692"/>
    </source>
</evidence>
<keyword evidence="25" id="KW-1185">Reference proteome</keyword>
<dbReference type="InterPro" id="IPR029016">
    <property type="entry name" value="GAF-like_dom_sf"/>
</dbReference>
<dbReference type="Gene3D" id="3.40.50.2300">
    <property type="match status" value="2"/>
</dbReference>
<evidence type="ECO:0000256" key="2">
    <source>
        <dbReference type="ARBA" id="ARBA00004651"/>
    </source>
</evidence>
<evidence type="ECO:0000256" key="5">
    <source>
        <dbReference type="ARBA" id="ARBA00022553"/>
    </source>
</evidence>
<evidence type="ECO:0000259" key="23">
    <source>
        <dbReference type="PROSITE" id="PS50894"/>
    </source>
</evidence>
<dbReference type="PANTHER" id="PTHR45339:SF1">
    <property type="entry name" value="HYBRID SIGNAL TRANSDUCTION HISTIDINE KINASE J"/>
    <property type="match status" value="1"/>
</dbReference>
<accession>A0A518I9V3</accession>
<dbReference type="SUPFAM" id="SSF55785">
    <property type="entry name" value="PYP-like sensor domain (PAS domain)"/>
    <property type="match status" value="2"/>
</dbReference>
<evidence type="ECO:0000256" key="12">
    <source>
        <dbReference type="ARBA" id="ARBA00023012"/>
    </source>
</evidence>
<dbReference type="PROSITE" id="PS50113">
    <property type="entry name" value="PAC"/>
    <property type="match status" value="2"/>
</dbReference>
<dbReference type="InterPro" id="IPR003018">
    <property type="entry name" value="GAF"/>
</dbReference>
<dbReference type="GO" id="GO:0005886">
    <property type="term" value="C:plasma membrane"/>
    <property type="evidence" value="ECO:0007669"/>
    <property type="project" value="UniProtKB-SubCell"/>
</dbReference>
<dbReference type="GO" id="GO:0005524">
    <property type="term" value="F:ATP binding"/>
    <property type="evidence" value="ECO:0007669"/>
    <property type="project" value="UniProtKB-KW"/>
</dbReference>
<dbReference type="GO" id="GO:0000155">
    <property type="term" value="F:phosphorelay sensor kinase activity"/>
    <property type="evidence" value="ECO:0007669"/>
    <property type="project" value="InterPro"/>
</dbReference>
<dbReference type="InterPro" id="IPR011006">
    <property type="entry name" value="CheY-like_superfamily"/>
</dbReference>
<dbReference type="InterPro" id="IPR035965">
    <property type="entry name" value="PAS-like_dom_sf"/>
</dbReference>
<comment type="subunit">
    <text evidence="14">At low DSF concentrations, interacts with RpfF.</text>
</comment>
<evidence type="ECO:0000313" key="24">
    <source>
        <dbReference type="EMBL" id="QDV49782.1"/>
    </source>
</evidence>
<dbReference type="InterPro" id="IPR008207">
    <property type="entry name" value="Sig_transdc_His_kin_Hpt_dom"/>
</dbReference>
<dbReference type="FunFam" id="1.10.287.130:FF:000002">
    <property type="entry name" value="Two-component osmosensing histidine kinase"/>
    <property type="match status" value="1"/>
</dbReference>
<feature type="domain" description="PAS" evidence="21">
    <location>
        <begin position="17"/>
        <end position="71"/>
    </location>
</feature>
<dbReference type="PANTHER" id="PTHR45339">
    <property type="entry name" value="HYBRID SIGNAL TRANSDUCTION HISTIDINE KINASE J"/>
    <property type="match status" value="1"/>
</dbReference>
<dbReference type="PROSITE" id="PS50109">
    <property type="entry name" value="HIS_KIN"/>
    <property type="match status" value="1"/>
</dbReference>
<dbReference type="InterPro" id="IPR005467">
    <property type="entry name" value="His_kinase_dom"/>
</dbReference>
<dbReference type="PROSITE" id="PS50894">
    <property type="entry name" value="HPT"/>
    <property type="match status" value="1"/>
</dbReference>
<sequence length="1127" mass="125629">MTHSSNSNTPDSALWASDARLQAIIDSALDAVITMDLDGCVMDWNRRAEEVFGWSREEAVGKPVAELIMPQQYIAQHLDGLRLFKSTGKGRVIDQRLELTALRRDGQEFPIELMVTQLEWNDQIIFNAFVRDVSERKEAEQLIAREKLETALLQQASYSSSTHDALEDALRICVSNLGEISGWPVGHAFIRNQAGNKLVSSRIWYLADNTNFRDLQAVSEKVKLSPGEDLPGQVWQTGKAVWITDIEQDETIVRRRNKSRLGVRAAFAFPIKVDDEVIAVVEFFNTKLVSPDQNLLSLARGVKNKIRQMMERMQWQEERTRLAAIVDNSGDAIIGKAPDGTITSWNNGAEVTYGWKADEVIGETISIILPPGMAREESEILEAMKTGRRLEQFQTRRMRKDGTIIDVSITVSPIRGQDMQIIGSSIIERDITARRRREEELRSARDEAEQASRAQGEFLANVSHELRTPMNAILGMLELTLQENLTPVKRDYLETAKDSAEQLLLLVNDILDFSRLEAGRFELEPTVFNLRDLLDDVVKTLSLRGYEKGLEIVCHIKNEVPKRVVGDPVRLRQILTNLAGNAIKFTEQGEVVVALKLVESSEVTQDIFPGEKVSLEFSVSDTGIGIAAEDQERIFSPFAQADASTTRQYSGTGLGLAICHELIGLMEGEMQLESELGKGSKFSFVIELPVAEADETVVIRDKATVDELRDLPVLVVDDNRTNRFILEEMLSNWSMSPIPVPSAQHAIEQLSEAIQKQKTFPLVIVDALMPETDGFMLLEQAKEEGLLDSATILMLSSADHQIFSERCQGLDISAFLEKPVSQSDLLDAIMTALRGPQLERESVSQINEASQSFKVLIAEDTPANQKVITAILNKRGHHCIIANNGREAVECLRNESFDIVLMDVQMPTMDGLQATAMIREQEEESGDHIPIIAMTAYAMRGDRDKCIAAGMDNYISKPIDAKKLLRLLERYAKEAKRKRTGSEETKQQRSASQTQSISSREQKSKTQNASGPQRPVIDMQAALKRTGDDVEILNDMVNYFFEDTSNLMQEALECAEKGDAAETARAAHSLKGLCANFNAHSATEAAKVVEDIGLSGDLNHVSEALTTLQIELTILTEGLHQWQAENQ</sequence>
<keyword evidence="12" id="KW-0902">Two-component regulatory system</keyword>
<dbReference type="InterPro" id="IPR036097">
    <property type="entry name" value="HisK_dim/P_sf"/>
</dbReference>
<dbReference type="Pfam" id="PF00512">
    <property type="entry name" value="HisKA"/>
    <property type="match status" value="1"/>
</dbReference>
<evidence type="ECO:0000259" key="20">
    <source>
        <dbReference type="PROSITE" id="PS50110"/>
    </source>
</evidence>
<feature type="modified residue" description="4-aspartylphosphate" evidence="17">
    <location>
        <position position="766"/>
    </location>
</feature>
<evidence type="ECO:0000256" key="13">
    <source>
        <dbReference type="ARBA" id="ARBA00023136"/>
    </source>
</evidence>
<name>A0A518I9V3_9PLAN</name>
<evidence type="ECO:0000256" key="8">
    <source>
        <dbReference type="ARBA" id="ARBA00022741"/>
    </source>
</evidence>
<dbReference type="InterPro" id="IPR000014">
    <property type="entry name" value="PAS"/>
</dbReference>
<dbReference type="SMART" id="SM00448">
    <property type="entry name" value="REC"/>
    <property type="match status" value="2"/>
</dbReference>
<dbReference type="PRINTS" id="PR00344">
    <property type="entry name" value="BCTRLSENSOR"/>
</dbReference>
<dbReference type="EMBL" id="CP037452">
    <property type="protein sequence ID" value="QDV49782.1"/>
    <property type="molecule type" value="Genomic_DNA"/>
</dbReference>
<feature type="domain" description="PAS" evidence="21">
    <location>
        <begin position="318"/>
        <end position="387"/>
    </location>
</feature>
<feature type="domain" description="Response regulatory" evidence="20">
    <location>
        <begin position="854"/>
        <end position="972"/>
    </location>
</feature>
<gene>
    <name evidence="24" type="primary">barA_1</name>
    <name evidence="24" type="ORF">Enr17x_18030</name>
</gene>
<dbReference type="PROSITE" id="PS50110">
    <property type="entry name" value="RESPONSE_REGULATORY"/>
    <property type="match status" value="2"/>
</dbReference>
<evidence type="ECO:0000256" key="16">
    <source>
        <dbReference type="PROSITE-ProRule" id="PRU00110"/>
    </source>
</evidence>
<dbReference type="SUPFAM" id="SSF52172">
    <property type="entry name" value="CheY-like"/>
    <property type="match status" value="2"/>
</dbReference>
<dbReference type="KEGG" id="gfm:Enr17x_18030"/>
<dbReference type="InterPro" id="IPR000700">
    <property type="entry name" value="PAS-assoc_C"/>
</dbReference>
<feature type="compositionally biased region" description="Polar residues" evidence="18">
    <location>
        <begin position="988"/>
        <end position="1011"/>
    </location>
</feature>
<dbReference type="InterPro" id="IPR036641">
    <property type="entry name" value="HPT_dom_sf"/>
</dbReference>
<evidence type="ECO:0000259" key="21">
    <source>
        <dbReference type="PROSITE" id="PS50112"/>
    </source>
</evidence>
<dbReference type="OrthoDB" id="9762493at2"/>
<keyword evidence="6 24" id="KW-0808">Transferase</keyword>
<dbReference type="Pfam" id="PF00989">
    <property type="entry name" value="PAS"/>
    <property type="match status" value="2"/>
</dbReference>
<dbReference type="Pfam" id="PF02518">
    <property type="entry name" value="HATPase_c"/>
    <property type="match status" value="1"/>
</dbReference>
<dbReference type="AlphaFoldDB" id="A0A518I9V3"/>
<keyword evidence="4" id="KW-1003">Cell membrane</keyword>
<dbReference type="Pfam" id="PF01627">
    <property type="entry name" value="Hpt"/>
    <property type="match status" value="1"/>
</dbReference>
<keyword evidence="13" id="KW-0472">Membrane</keyword>
<dbReference type="InterPro" id="IPR003661">
    <property type="entry name" value="HisK_dim/P_dom"/>
</dbReference>
<dbReference type="SUPFAM" id="SSF55781">
    <property type="entry name" value="GAF domain-like"/>
    <property type="match status" value="1"/>
</dbReference>
<evidence type="ECO:0000259" key="19">
    <source>
        <dbReference type="PROSITE" id="PS50109"/>
    </source>
</evidence>
<evidence type="ECO:0000256" key="6">
    <source>
        <dbReference type="ARBA" id="ARBA00022679"/>
    </source>
</evidence>
<dbReference type="CDD" id="cd16922">
    <property type="entry name" value="HATPase_EvgS-ArcB-TorS-like"/>
    <property type="match status" value="1"/>
</dbReference>
<keyword evidence="8" id="KW-0547">Nucleotide-binding</keyword>
<dbReference type="EC" id="2.7.13.3" evidence="3"/>
<keyword evidence="7" id="KW-0812">Transmembrane</keyword>
<keyword evidence="10" id="KW-0067">ATP-binding</keyword>
<dbReference type="SMART" id="SM00387">
    <property type="entry name" value="HATPase_c"/>
    <property type="match status" value="1"/>
</dbReference>
<comment type="catalytic activity">
    <reaction evidence="1">
        <text>ATP + protein L-histidine = ADP + protein N-phospho-L-histidine.</text>
        <dbReference type="EC" id="2.7.13.3"/>
    </reaction>
</comment>
<dbReference type="Gene3D" id="3.30.450.20">
    <property type="entry name" value="PAS domain"/>
    <property type="match status" value="2"/>
</dbReference>
<dbReference type="SMART" id="SM00388">
    <property type="entry name" value="HisKA"/>
    <property type="match status" value="1"/>
</dbReference>
<dbReference type="SMART" id="SM00086">
    <property type="entry name" value="PAC"/>
    <property type="match status" value="2"/>
</dbReference>
<keyword evidence="9 24" id="KW-0418">Kinase</keyword>
<feature type="domain" description="HPt" evidence="23">
    <location>
        <begin position="1029"/>
        <end position="1122"/>
    </location>
</feature>
<dbReference type="Pfam" id="PF13185">
    <property type="entry name" value="GAF_2"/>
    <property type="match status" value="1"/>
</dbReference>
<feature type="domain" description="Histidine kinase" evidence="19">
    <location>
        <begin position="461"/>
        <end position="692"/>
    </location>
</feature>
<dbReference type="NCBIfam" id="TIGR00229">
    <property type="entry name" value="sensory_box"/>
    <property type="match status" value="2"/>
</dbReference>
<reference evidence="24 25" key="1">
    <citation type="submission" date="2019-03" db="EMBL/GenBank/DDBJ databases">
        <title>Deep-cultivation of Planctomycetes and their phenomic and genomic characterization uncovers novel biology.</title>
        <authorList>
            <person name="Wiegand S."/>
            <person name="Jogler M."/>
            <person name="Boedeker C."/>
            <person name="Pinto D."/>
            <person name="Vollmers J."/>
            <person name="Rivas-Marin E."/>
            <person name="Kohn T."/>
            <person name="Peeters S.H."/>
            <person name="Heuer A."/>
            <person name="Rast P."/>
            <person name="Oberbeckmann S."/>
            <person name="Bunk B."/>
            <person name="Jeske O."/>
            <person name="Meyerdierks A."/>
            <person name="Storesund J.E."/>
            <person name="Kallscheuer N."/>
            <person name="Luecker S."/>
            <person name="Lage O.M."/>
            <person name="Pohl T."/>
            <person name="Merkel B.J."/>
            <person name="Hornburger P."/>
            <person name="Mueller R.-W."/>
            <person name="Bruemmer F."/>
            <person name="Labrenz M."/>
            <person name="Spormann A.M."/>
            <person name="Op den Camp H."/>
            <person name="Overmann J."/>
            <person name="Amann R."/>
            <person name="Jetten M.S.M."/>
            <person name="Mascher T."/>
            <person name="Medema M.H."/>
            <person name="Devos D.P."/>
            <person name="Kaster A.-K."/>
            <person name="Ovreas L."/>
            <person name="Rohde M."/>
            <person name="Galperin M.Y."/>
            <person name="Jogler C."/>
        </authorList>
    </citation>
    <scope>NUCLEOTIDE SEQUENCE [LARGE SCALE GENOMIC DNA]</scope>
    <source>
        <strain evidence="24 25">Enr17</strain>
    </source>
</reference>
<dbReference type="Gene3D" id="3.30.450.40">
    <property type="match status" value="1"/>
</dbReference>
<feature type="compositionally biased region" description="Basic and acidic residues" evidence="18">
    <location>
        <begin position="975"/>
        <end position="987"/>
    </location>
</feature>
<dbReference type="RefSeq" id="WP_145307806.1">
    <property type="nucleotide sequence ID" value="NZ_CP037452.1"/>
</dbReference>
<dbReference type="InterPro" id="IPR004358">
    <property type="entry name" value="Sig_transdc_His_kin-like_C"/>
</dbReference>
<dbReference type="Pfam" id="PF00072">
    <property type="entry name" value="Response_reg"/>
    <property type="match status" value="2"/>
</dbReference>
<evidence type="ECO:0000256" key="9">
    <source>
        <dbReference type="ARBA" id="ARBA00022777"/>
    </source>
</evidence>
<dbReference type="CDD" id="cd17546">
    <property type="entry name" value="REC_hyHK_CKI1_RcsC-like"/>
    <property type="match status" value="1"/>
</dbReference>
<dbReference type="PROSITE" id="PS50112">
    <property type="entry name" value="PAS"/>
    <property type="match status" value="2"/>
</dbReference>
<dbReference type="Gene3D" id="1.10.287.130">
    <property type="match status" value="1"/>
</dbReference>
<evidence type="ECO:0000256" key="4">
    <source>
        <dbReference type="ARBA" id="ARBA00022475"/>
    </source>
</evidence>
<evidence type="ECO:0000256" key="17">
    <source>
        <dbReference type="PROSITE-ProRule" id="PRU00169"/>
    </source>
</evidence>
<evidence type="ECO:0000256" key="11">
    <source>
        <dbReference type="ARBA" id="ARBA00022989"/>
    </source>
</evidence>
<evidence type="ECO:0000256" key="10">
    <source>
        <dbReference type="ARBA" id="ARBA00022840"/>
    </source>
</evidence>
<dbReference type="InterPro" id="IPR001789">
    <property type="entry name" value="Sig_transdc_resp-reg_receiver"/>
</dbReference>
<evidence type="ECO:0000256" key="14">
    <source>
        <dbReference type="ARBA" id="ARBA00064003"/>
    </source>
</evidence>